<keyword evidence="3" id="KW-1185">Reference proteome</keyword>
<evidence type="ECO:0000313" key="3">
    <source>
        <dbReference type="Proteomes" id="UP001224516"/>
    </source>
</evidence>
<sequence length="169" mass="17237">MIAALMPFIRRLLLNLLLAVALLAGFTLWQQSGQLQRQASSLSAALRDSAMLAERNRAQATQLAAQEWAIAQQQAANRELASQLSALSRQHAAAAAKLEAAIHATPDAAAWASAAIPGPVVRLLDTTGQPAAPAADPDLPGGDGLRPAGAGAEDQRPAGGQLATTPGGA</sequence>
<dbReference type="EMBL" id="JAVFJF020000004">
    <property type="protein sequence ID" value="MEJ8673718.1"/>
    <property type="molecule type" value="Genomic_DNA"/>
</dbReference>
<accession>A0ABU8UYP1</accession>
<name>A0ABU8UYP1_9NEIS</name>
<feature type="region of interest" description="Disordered" evidence="1">
    <location>
        <begin position="128"/>
        <end position="169"/>
    </location>
</feature>
<gene>
    <name evidence="2" type="ORF">QCL97_003185</name>
</gene>
<evidence type="ECO:0000313" key="2">
    <source>
        <dbReference type="EMBL" id="MEJ8673718.1"/>
    </source>
</evidence>
<feature type="compositionally biased region" description="Low complexity" evidence="1">
    <location>
        <begin position="130"/>
        <end position="152"/>
    </location>
</feature>
<protein>
    <submittedName>
        <fullName evidence="2">Uncharacterized protein</fullName>
    </submittedName>
</protein>
<proteinExistence type="predicted"/>
<reference evidence="2 3" key="1">
    <citation type="submission" date="2023-12" db="EMBL/GenBank/DDBJ databases">
        <title>Evaluation and characterization of a potential secondary metabolite violacein from indigenous Chromobacterium amazonense SAM215.</title>
        <authorList>
            <person name="Tarafdar M.R."/>
            <person name="Abedin S.M."/>
            <person name="Atiqua A."/>
            <person name="Saha A."/>
            <person name="Khan S.N."/>
        </authorList>
    </citation>
    <scope>NUCLEOTIDE SEQUENCE [LARGE SCALE GENOMIC DNA]</scope>
    <source>
        <strain evidence="2 3">SAM215</strain>
    </source>
</reference>
<organism evidence="2 3">
    <name type="scientific">Chromobacterium amazonense</name>
    <dbReference type="NCBI Taxonomy" id="1382803"/>
    <lineage>
        <taxon>Bacteria</taxon>
        <taxon>Pseudomonadati</taxon>
        <taxon>Pseudomonadota</taxon>
        <taxon>Betaproteobacteria</taxon>
        <taxon>Neisseriales</taxon>
        <taxon>Chromobacteriaceae</taxon>
        <taxon>Chromobacterium</taxon>
    </lineage>
</organism>
<evidence type="ECO:0000256" key="1">
    <source>
        <dbReference type="SAM" id="MobiDB-lite"/>
    </source>
</evidence>
<comment type="caution">
    <text evidence="2">The sequence shown here is derived from an EMBL/GenBank/DDBJ whole genome shotgun (WGS) entry which is preliminary data.</text>
</comment>
<dbReference type="Proteomes" id="UP001224516">
    <property type="component" value="Unassembled WGS sequence"/>
</dbReference>